<evidence type="ECO:0000256" key="1">
    <source>
        <dbReference type="SAM" id="SignalP"/>
    </source>
</evidence>
<reference evidence="2" key="1">
    <citation type="submission" date="2020-07" db="EMBL/GenBank/DDBJ databases">
        <title>Multicomponent nature underlies the extraordinary mechanical properties of spider dragline silk.</title>
        <authorList>
            <person name="Kono N."/>
            <person name="Nakamura H."/>
            <person name="Mori M."/>
            <person name="Yoshida Y."/>
            <person name="Ohtoshi R."/>
            <person name="Malay A.D."/>
            <person name="Moran D.A.P."/>
            <person name="Tomita M."/>
            <person name="Numata K."/>
            <person name="Arakawa K."/>
        </authorList>
    </citation>
    <scope>NUCLEOTIDE SEQUENCE</scope>
</reference>
<dbReference type="EMBL" id="BMAO01039298">
    <property type="protein sequence ID" value="GFR30451.1"/>
    <property type="molecule type" value="Genomic_DNA"/>
</dbReference>
<dbReference type="AlphaFoldDB" id="A0A8X6HUM0"/>
<proteinExistence type="predicted"/>
<accession>A0A8X6HUM0</accession>
<sequence>MFIFHIFLFFLCCNDLEGVGTIPLPGGK</sequence>
<gene>
    <name evidence="2" type="ORF">TNCT_367231</name>
</gene>
<evidence type="ECO:0000313" key="2">
    <source>
        <dbReference type="EMBL" id="GFR30451.1"/>
    </source>
</evidence>
<keyword evidence="1" id="KW-0732">Signal</keyword>
<protein>
    <submittedName>
        <fullName evidence="2">Uncharacterized protein</fullName>
    </submittedName>
</protein>
<feature type="signal peptide" evidence="1">
    <location>
        <begin position="1"/>
        <end position="18"/>
    </location>
</feature>
<feature type="non-terminal residue" evidence="2">
    <location>
        <position position="1"/>
    </location>
</feature>
<feature type="chain" id="PRO_5036476533" evidence="1">
    <location>
        <begin position="19"/>
        <end position="28"/>
    </location>
</feature>
<keyword evidence="3" id="KW-1185">Reference proteome</keyword>
<dbReference type="Proteomes" id="UP000887116">
    <property type="component" value="Unassembled WGS sequence"/>
</dbReference>
<comment type="caution">
    <text evidence="2">The sequence shown here is derived from an EMBL/GenBank/DDBJ whole genome shotgun (WGS) entry which is preliminary data.</text>
</comment>
<evidence type="ECO:0000313" key="3">
    <source>
        <dbReference type="Proteomes" id="UP000887116"/>
    </source>
</evidence>
<name>A0A8X6HUM0_TRICU</name>
<organism evidence="2 3">
    <name type="scientific">Trichonephila clavata</name>
    <name type="common">Joro spider</name>
    <name type="synonym">Nephila clavata</name>
    <dbReference type="NCBI Taxonomy" id="2740835"/>
    <lineage>
        <taxon>Eukaryota</taxon>
        <taxon>Metazoa</taxon>
        <taxon>Ecdysozoa</taxon>
        <taxon>Arthropoda</taxon>
        <taxon>Chelicerata</taxon>
        <taxon>Arachnida</taxon>
        <taxon>Araneae</taxon>
        <taxon>Araneomorphae</taxon>
        <taxon>Entelegynae</taxon>
        <taxon>Araneoidea</taxon>
        <taxon>Nephilidae</taxon>
        <taxon>Trichonephila</taxon>
    </lineage>
</organism>